<evidence type="ECO:0000313" key="3">
    <source>
        <dbReference type="Proteomes" id="UP000649617"/>
    </source>
</evidence>
<dbReference type="AlphaFoldDB" id="A0A812Y8R1"/>
<name>A0A812Y8R1_SYMPI</name>
<proteinExistence type="predicted"/>
<feature type="region of interest" description="Disordered" evidence="1">
    <location>
        <begin position="417"/>
        <end position="436"/>
    </location>
</feature>
<feature type="non-terminal residue" evidence="2">
    <location>
        <position position="956"/>
    </location>
</feature>
<organism evidence="2 3">
    <name type="scientific">Symbiodinium pilosum</name>
    <name type="common">Dinoflagellate</name>
    <dbReference type="NCBI Taxonomy" id="2952"/>
    <lineage>
        <taxon>Eukaryota</taxon>
        <taxon>Sar</taxon>
        <taxon>Alveolata</taxon>
        <taxon>Dinophyceae</taxon>
        <taxon>Suessiales</taxon>
        <taxon>Symbiodiniaceae</taxon>
        <taxon>Symbiodinium</taxon>
    </lineage>
</organism>
<dbReference type="SUPFAM" id="SSF56672">
    <property type="entry name" value="DNA/RNA polymerases"/>
    <property type="match status" value="1"/>
</dbReference>
<evidence type="ECO:0000313" key="2">
    <source>
        <dbReference type="EMBL" id="CAE7761305.1"/>
    </source>
</evidence>
<evidence type="ECO:0000256" key="1">
    <source>
        <dbReference type="SAM" id="MobiDB-lite"/>
    </source>
</evidence>
<dbReference type="OrthoDB" id="447610at2759"/>
<feature type="region of interest" description="Disordered" evidence="1">
    <location>
        <begin position="351"/>
        <end position="381"/>
    </location>
</feature>
<dbReference type="EMBL" id="CAJNIZ010047054">
    <property type="protein sequence ID" value="CAE7761305.1"/>
    <property type="molecule type" value="Genomic_DNA"/>
</dbReference>
<dbReference type="InterPro" id="IPR043502">
    <property type="entry name" value="DNA/RNA_pol_sf"/>
</dbReference>
<dbReference type="Proteomes" id="UP000649617">
    <property type="component" value="Unassembled WGS sequence"/>
</dbReference>
<protein>
    <submittedName>
        <fullName evidence="2">Uncharacterized protein</fullName>
    </submittedName>
</protein>
<feature type="compositionally biased region" description="Low complexity" evidence="1">
    <location>
        <begin position="423"/>
        <end position="436"/>
    </location>
</feature>
<feature type="compositionally biased region" description="Basic and acidic residues" evidence="1">
    <location>
        <begin position="372"/>
        <end position="381"/>
    </location>
</feature>
<feature type="compositionally biased region" description="Basic and acidic residues" evidence="1">
    <location>
        <begin position="351"/>
        <end position="364"/>
    </location>
</feature>
<keyword evidence="3" id="KW-1185">Reference proteome</keyword>
<sequence length="956" mass="106681">ARALEIRLTQSSVDKLDAEGLNTMAIFAFSCNFAPGSPDEKPLTDLVTQVLGAAPSTKEMSRMRRLFAEAYATVASDIKSQVEGSDDTAVKKLAPADRAQRLADQQARLKGLQLRGQHEPGDSHVDKAVAIYESDRLLYQEWSTCVSREHELATGLKKDTGLSFDASGTLKLASKQHATPCDTSSEMMVRYCLVRRRLALEQANVLSYENHDLLVEKLSQYRLQEPPPRFSRVSMQQMQAADRKFFVLLAEATRSGIKASAVGWPCDKAFQSCLTSAEFLTILQHKPFAVYNDDGREPPLKRPRVEGAVNVTCADVARASGGDVRDLAHQLNAELEAPGLVCLSASHVEGHANDKDVPRDEGHVHAQRQHSSHVESHDHEMPKPVAVGQQGTANVPRVFGEFLPHSVLLQPMAEDQQAAAGLSSSDATKATDADASPAWGPVPETQVVVAPGCAQNAPPMQGIGLFAWKFALDLQLLVTWLGLRLFTWLLHVERAAKQGAYHCLMTARDHGMCPGCEHHESWGYNPDKGAFHTRDEAAYPLAMCEAICDVAEASLGARGMRMSGSRPSTARAMKQERGRLRPQIVSEYSHVVSYLLPGVPPLDSKQCVCQPARVAKSLWHPFDTMVQLPDLLLRAIFEQLTLSPLELSKVRLERISKWRKWSTELQLEEQQARARMHPNVRKILGRKRTVLLERIAESLEWPDRSLCEELRSGFRLVGNATPSNVFRPGVTVANLSEQDLMEQSRYLRPAILSRVAAEPEGPHCRELLEITRKEATDKGWLDGPHTVEDVFAQHHTWLPVRRFGVQQGAKLRPIDDFKENRGPNGQRRCESKKSVNEAYSCTERVVLQAMDHLLWSLNIMTRFYREGGVVDFTLSTGERLTGPVHDQWMQHGANLRVTSLDLRSAYKQLPLHPLDYDKSVICIKCPDTREIECYFMLTLPFGARASVHDFLRMELS</sequence>
<comment type="caution">
    <text evidence="2">The sequence shown here is derived from an EMBL/GenBank/DDBJ whole genome shotgun (WGS) entry which is preliminary data.</text>
</comment>
<gene>
    <name evidence="2" type="ORF">SPIL2461_LOCUS22211</name>
</gene>
<accession>A0A812Y8R1</accession>
<reference evidence="2" key="1">
    <citation type="submission" date="2021-02" db="EMBL/GenBank/DDBJ databases">
        <authorList>
            <person name="Dougan E. K."/>
            <person name="Rhodes N."/>
            <person name="Thang M."/>
            <person name="Chan C."/>
        </authorList>
    </citation>
    <scope>NUCLEOTIDE SEQUENCE</scope>
</reference>